<dbReference type="PRINTS" id="PR00723">
    <property type="entry name" value="SUBTILISIN"/>
</dbReference>
<dbReference type="GO" id="GO:0006508">
    <property type="term" value="P:proteolysis"/>
    <property type="evidence" value="ECO:0007669"/>
    <property type="project" value="UniProtKB-KW"/>
</dbReference>
<dbReference type="InterPro" id="IPR022398">
    <property type="entry name" value="Peptidase_S8_His-AS"/>
</dbReference>
<evidence type="ECO:0000256" key="4">
    <source>
        <dbReference type="ARBA" id="ARBA00022825"/>
    </source>
</evidence>
<dbReference type="InterPro" id="IPR000209">
    <property type="entry name" value="Peptidase_S8/S53_dom"/>
</dbReference>
<proteinExistence type="inferred from homology"/>
<dbReference type="PROSITE" id="PS00137">
    <property type="entry name" value="SUBTILASE_HIS"/>
    <property type="match status" value="1"/>
</dbReference>
<dbReference type="InterPro" id="IPR015500">
    <property type="entry name" value="Peptidase_S8_subtilisin-rel"/>
</dbReference>
<dbReference type="Proteomes" id="UP001152320">
    <property type="component" value="Chromosome 1"/>
</dbReference>
<evidence type="ECO:0000256" key="1">
    <source>
        <dbReference type="ARBA" id="ARBA00011073"/>
    </source>
</evidence>
<dbReference type="InterPro" id="IPR050131">
    <property type="entry name" value="Peptidase_S8_subtilisin-like"/>
</dbReference>
<gene>
    <name evidence="8" type="ORF">HOLleu_02722</name>
</gene>
<dbReference type="EMBL" id="JAIZAY010000001">
    <property type="protein sequence ID" value="KAJ8049811.1"/>
    <property type="molecule type" value="Genomic_DNA"/>
</dbReference>
<feature type="active site" description="Charge relay system" evidence="5">
    <location>
        <position position="182"/>
    </location>
</feature>
<dbReference type="OrthoDB" id="206201at2759"/>
<feature type="signal peptide" evidence="6">
    <location>
        <begin position="1"/>
        <end position="15"/>
    </location>
</feature>
<feature type="domain" description="Peptidase S8/S53" evidence="7">
    <location>
        <begin position="132"/>
        <end position="360"/>
    </location>
</feature>
<keyword evidence="4 5" id="KW-0720">Serine protease</keyword>
<sequence length="440" mass="47453">MRLLLVLLAAVAARAMTSRFAPLITKAAEDRVDGRYVVQLKRSTNVDSVINTLKMSFFEELGGKVIDKFRALDAFYAVLGEKALRLVRSHPLVEFVEEDSLMYAMETASWGIDRIDQPTLPIDGEYNPDYTGQGVNIYVLDTGVNIYHDDFKGRAFVGYDPVYNPDRNESAPFGPGIDCHGHGSHCAGTAAGTKYGVAKEANIFAVRVLTCIGLGTIGNIGGGCNWVAENAVKPAVASMSLGGAPSNFTDTAVRRMVEAGVPVAVAAGNSDRDACNASPAREETSKWDFRTGKPGYPAVKNICVGASDDTDTRAYFSNYGDCVDVYAPGVGITSAWQDCYDCTYVASGTSMACPHVADLMHMTSQKRKCVPSRGKRVALQPVGYACAIALVYDEFPDHTVDEVKSHILNLAAKDCINDDMGGKYNRLLQVQSPKVPVPSR</sequence>
<feature type="active site" description="Charge relay system" evidence="5">
    <location>
        <position position="141"/>
    </location>
</feature>
<dbReference type="SUPFAM" id="SSF52743">
    <property type="entry name" value="Subtilisin-like"/>
    <property type="match status" value="1"/>
</dbReference>
<evidence type="ECO:0000256" key="5">
    <source>
        <dbReference type="PROSITE-ProRule" id="PRU01240"/>
    </source>
</evidence>
<organism evidence="8 9">
    <name type="scientific">Holothuria leucospilota</name>
    <name type="common">Black long sea cucumber</name>
    <name type="synonym">Mertensiothuria leucospilota</name>
    <dbReference type="NCBI Taxonomy" id="206669"/>
    <lineage>
        <taxon>Eukaryota</taxon>
        <taxon>Metazoa</taxon>
        <taxon>Echinodermata</taxon>
        <taxon>Eleutherozoa</taxon>
        <taxon>Echinozoa</taxon>
        <taxon>Holothuroidea</taxon>
        <taxon>Aspidochirotacea</taxon>
        <taxon>Aspidochirotida</taxon>
        <taxon>Holothuriidae</taxon>
        <taxon>Holothuria</taxon>
    </lineage>
</organism>
<protein>
    <submittedName>
        <fullName evidence="8">Cerevisin</fullName>
    </submittedName>
</protein>
<comment type="caution">
    <text evidence="8">The sequence shown here is derived from an EMBL/GenBank/DDBJ whole genome shotgun (WGS) entry which is preliminary data.</text>
</comment>
<dbReference type="PROSITE" id="PS00136">
    <property type="entry name" value="SUBTILASE_ASP"/>
    <property type="match status" value="1"/>
</dbReference>
<name>A0A9Q1CR41_HOLLE</name>
<dbReference type="InterPro" id="IPR023827">
    <property type="entry name" value="Peptidase_S8_Asp-AS"/>
</dbReference>
<dbReference type="AlphaFoldDB" id="A0A9Q1CR41"/>
<evidence type="ECO:0000259" key="7">
    <source>
        <dbReference type="Pfam" id="PF00082"/>
    </source>
</evidence>
<dbReference type="InterPro" id="IPR037045">
    <property type="entry name" value="S8pro/Inhibitor_I9_sf"/>
</dbReference>
<dbReference type="Gene3D" id="3.40.50.200">
    <property type="entry name" value="Peptidase S8/S53 domain"/>
    <property type="match status" value="1"/>
</dbReference>
<dbReference type="PROSITE" id="PS51892">
    <property type="entry name" value="SUBTILASE"/>
    <property type="match status" value="1"/>
</dbReference>
<dbReference type="CDD" id="cd04077">
    <property type="entry name" value="Peptidases_S8_PCSK9_ProteinaseK_like"/>
    <property type="match status" value="1"/>
</dbReference>
<keyword evidence="2 5" id="KW-0645">Protease</keyword>
<dbReference type="GO" id="GO:0005615">
    <property type="term" value="C:extracellular space"/>
    <property type="evidence" value="ECO:0007669"/>
    <property type="project" value="TreeGrafter"/>
</dbReference>
<keyword evidence="9" id="KW-1185">Reference proteome</keyword>
<dbReference type="SUPFAM" id="SSF54897">
    <property type="entry name" value="Protease propeptides/inhibitors"/>
    <property type="match status" value="1"/>
</dbReference>
<dbReference type="InterPro" id="IPR036852">
    <property type="entry name" value="Peptidase_S8/S53_dom_sf"/>
</dbReference>
<dbReference type="Pfam" id="PF00082">
    <property type="entry name" value="Peptidase_S8"/>
    <property type="match status" value="1"/>
</dbReference>
<dbReference type="FunFam" id="3.40.50.200:FF:000014">
    <property type="entry name" value="Proteinase K"/>
    <property type="match status" value="1"/>
</dbReference>
<feature type="chain" id="PRO_5040137152" evidence="6">
    <location>
        <begin position="16"/>
        <end position="440"/>
    </location>
</feature>
<evidence type="ECO:0000256" key="3">
    <source>
        <dbReference type="ARBA" id="ARBA00022801"/>
    </source>
</evidence>
<evidence type="ECO:0000256" key="2">
    <source>
        <dbReference type="ARBA" id="ARBA00022670"/>
    </source>
</evidence>
<keyword evidence="3 5" id="KW-0378">Hydrolase</keyword>
<dbReference type="PANTHER" id="PTHR43806:SF58">
    <property type="entry name" value="ALKALINE PROTEASE 1-RELATED"/>
    <property type="match status" value="1"/>
</dbReference>
<accession>A0A9Q1CR41</accession>
<comment type="similarity">
    <text evidence="1 5">Belongs to the peptidase S8 family.</text>
</comment>
<keyword evidence="6" id="KW-0732">Signal</keyword>
<dbReference type="InterPro" id="IPR034193">
    <property type="entry name" value="PCSK9_ProteinaseK-like"/>
</dbReference>
<dbReference type="PANTHER" id="PTHR43806">
    <property type="entry name" value="PEPTIDASE S8"/>
    <property type="match status" value="1"/>
</dbReference>
<dbReference type="GO" id="GO:0004252">
    <property type="term" value="F:serine-type endopeptidase activity"/>
    <property type="evidence" value="ECO:0007669"/>
    <property type="project" value="UniProtKB-UniRule"/>
</dbReference>
<evidence type="ECO:0000313" key="9">
    <source>
        <dbReference type="Proteomes" id="UP001152320"/>
    </source>
</evidence>
<evidence type="ECO:0000313" key="8">
    <source>
        <dbReference type="EMBL" id="KAJ8049811.1"/>
    </source>
</evidence>
<evidence type="ECO:0000256" key="6">
    <source>
        <dbReference type="SAM" id="SignalP"/>
    </source>
</evidence>
<dbReference type="Gene3D" id="3.30.70.80">
    <property type="entry name" value="Peptidase S8 propeptide/proteinase inhibitor I9"/>
    <property type="match status" value="1"/>
</dbReference>
<reference evidence="8" key="1">
    <citation type="submission" date="2021-10" db="EMBL/GenBank/DDBJ databases">
        <title>Tropical sea cucumber genome reveals ecological adaptation and Cuvierian tubules defense mechanism.</title>
        <authorList>
            <person name="Chen T."/>
        </authorList>
    </citation>
    <scope>NUCLEOTIDE SEQUENCE</scope>
    <source>
        <strain evidence="8">Nanhai2018</strain>
        <tissue evidence="8">Muscle</tissue>
    </source>
</reference>
<feature type="active site" description="Charge relay system" evidence="5">
    <location>
        <position position="350"/>
    </location>
</feature>